<evidence type="ECO:0000259" key="2">
    <source>
        <dbReference type="Pfam" id="PF00849"/>
    </source>
</evidence>
<dbReference type="PANTHER" id="PTHR21600">
    <property type="entry name" value="MITOCHONDRIAL RNA PSEUDOURIDINE SYNTHASE"/>
    <property type="match status" value="1"/>
</dbReference>
<evidence type="ECO:0000313" key="3">
    <source>
        <dbReference type="EMBL" id="THH40326.1"/>
    </source>
</evidence>
<dbReference type="Gene3D" id="3.30.2350.10">
    <property type="entry name" value="Pseudouridine synthase"/>
    <property type="match status" value="1"/>
</dbReference>
<dbReference type="GO" id="GO:0003723">
    <property type="term" value="F:RNA binding"/>
    <property type="evidence" value="ECO:0007669"/>
    <property type="project" value="InterPro"/>
</dbReference>
<keyword evidence="4" id="KW-1185">Reference proteome</keyword>
<protein>
    <submittedName>
        <fullName evidence="3">RNA pseudouridine synthase</fullName>
    </submittedName>
</protein>
<organism evidence="3 4">
    <name type="scientific">Neolewinella litorea</name>
    <dbReference type="NCBI Taxonomy" id="2562452"/>
    <lineage>
        <taxon>Bacteria</taxon>
        <taxon>Pseudomonadati</taxon>
        <taxon>Bacteroidota</taxon>
        <taxon>Saprospiria</taxon>
        <taxon>Saprospirales</taxon>
        <taxon>Lewinellaceae</taxon>
        <taxon>Neolewinella</taxon>
    </lineage>
</organism>
<dbReference type="InterPro" id="IPR006145">
    <property type="entry name" value="PsdUridine_synth_RsuA/RluA"/>
</dbReference>
<proteinExistence type="inferred from homology"/>
<dbReference type="EMBL" id="SRSF01000002">
    <property type="protein sequence ID" value="THH40326.1"/>
    <property type="molecule type" value="Genomic_DNA"/>
</dbReference>
<gene>
    <name evidence="3" type="ORF">E4021_06220</name>
</gene>
<dbReference type="InterPro" id="IPR050188">
    <property type="entry name" value="RluA_PseudoU_synthase"/>
</dbReference>
<evidence type="ECO:0000313" key="4">
    <source>
        <dbReference type="Proteomes" id="UP000308528"/>
    </source>
</evidence>
<dbReference type="InterPro" id="IPR020103">
    <property type="entry name" value="PsdUridine_synth_cat_dom_sf"/>
</dbReference>
<dbReference type="InterPro" id="IPR006224">
    <property type="entry name" value="PsdUridine_synth_RluA-like_CS"/>
</dbReference>
<dbReference type="GO" id="GO:0009982">
    <property type="term" value="F:pseudouridine synthase activity"/>
    <property type="evidence" value="ECO:0007669"/>
    <property type="project" value="InterPro"/>
</dbReference>
<feature type="domain" description="Pseudouridine synthase RsuA/RluA-like" evidence="2">
    <location>
        <begin position="12"/>
        <end position="164"/>
    </location>
</feature>
<dbReference type="GO" id="GO:0140098">
    <property type="term" value="F:catalytic activity, acting on RNA"/>
    <property type="evidence" value="ECO:0007669"/>
    <property type="project" value="UniProtKB-ARBA"/>
</dbReference>
<dbReference type="RefSeq" id="WP_136457481.1">
    <property type="nucleotide sequence ID" value="NZ_SRSF01000002.1"/>
</dbReference>
<name>A0A4S4NKD5_9BACT</name>
<accession>A0A4S4NKD5</accession>
<comment type="caution">
    <text evidence="3">The sequence shown here is derived from an EMBL/GenBank/DDBJ whole genome shotgun (WGS) entry which is preliminary data.</text>
</comment>
<dbReference type="Pfam" id="PF00849">
    <property type="entry name" value="PseudoU_synth_2"/>
    <property type="match status" value="1"/>
</dbReference>
<sequence>MLNILMEGPGWSVIDKPAGIATERHFQYDTVEARAQELWSRPNAKKPGFVGIVHRLDRATSGALVLARNKSTLVRLNEAFAARQATKVYWAVTDRPLPESKGRLRHYLIRNPNNKLAVASTRPVPGGKEATLEYRLLREEKGLYLYEVRPQTGRFHQIRCQLAAAGAPIVGDHAYGSVRPFREHCIALHARILGFPDPKTGEAVSVTAPLPQHWPLGTAAVEEE</sequence>
<dbReference type="PROSITE" id="PS01129">
    <property type="entry name" value="PSI_RLU"/>
    <property type="match status" value="1"/>
</dbReference>
<dbReference type="AlphaFoldDB" id="A0A4S4NKD5"/>
<evidence type="ECO:0000256" key="1">
    <source>
        <dbReference type="ARBA" id="ARBA00010876"/>
    </source>
</evidence>
<dbReference type="SUPFAM" id="SSF55120">
    <property type="entry name" value="Pseudouridine synthase"/>
    <property type="match status" value="1"/>
</dbReference>
<dbReference type="OrthoDB" id="9807829at2"/>
<comment type="similarity">
    <text evidence="1">Belongs to the pseudouridine synthase RluA family.</text>
</comment>
<dbReference type="PANTHER" id="PTHR21600:SF87">
    <property type="entry name" value="RNA PSEUDOURIDYLATE SYNTHASE DOMAIN-CONTAINING PROTEIN 1"/>
    <property type="match status" value="1"/>
</dbReference>
<dbReference type="GO" id="GO:0000455">
    <property type="term" value="P:enzyme-directed rRNA pseudouridine synthesis"/>
    <property type="evidence" value="ECO:0007669"/>
    <property type="project" value="TreeGrafter"/>
</dbReference>
<dbReference type="Proteomes" id="UP000308528">
    <property type="component" value="Unassembled WGS sequence"/>
</dbReference>
<reference evidence="3 4" key="1">
    <citation type="submission" date="2019-04" db="EMBL/GenBank/DDBJ databases">
        <title>Lewinella litorea sp. nov., isolated from a marine sand.</title>
        <authorList>
            <person name="Yoon J.-H."/>
        </authorList>
    </citation>
    <scope>NUCLEOTIDE SEQUENCE [LARGE SCALE GENOMIC DNA]</scope>
    <source>
        <strain evidence="3 4">HSMS-39</strain>
    </source>
</reference>
<dbReference type="CDD" id="cd02869">
    <property type="entry name" value="PseudoU_synth_RluA_like"/>
    <property type="match status" value="1"/>
</dbReference>